<accession>A0A4R3VUT0</accession>
<evidence type="ECO:0000313" key="2">
    <source>
        <dbReference type="EMBL" id="TCV11382.1"/>
    </source>
</evidence>
<gene>
    <name evidence="2" type="ORF">EDC17_102817</name>
</gene>
<dbReference type="InterPro" id="IPR035093">
    <property type="entry name" value="RelE/ParE_toxin_dom_sf"/>
</dbReference>
<keyword evidence="3" id="KW-1185">Reference proteome</keyword>
<dbReference type="EMBL" id="SMBZ01000028">
    <property type="protein sequence ID" value="TCV11382.1"/>
    <property type="molecule type" value="Genomic_DNA"/>
</dbReference>
<dbReference type="NCBIfam" id="TIGR02385">
    <property type="entry name" value="RelE_StbE"/>
    <property type="match status" value="1"/>
</dbReference>
<organism evidence="2 3">
    <name type="scientific">Sphingobacterium alimentarium</name>
    <dbReference type="NCBI Taxonomy" id="797292"/>
    <lineage>
        <taxon>Bacteria</taxon>
        <taxon>Pseudomonadati</taxon>
        <taxon>Bacteroidota</taxon>
        <taxon>Sphingobacteriia</taxon>
        <taxon>Sphingobacteriales</taxon>
        <taxon>Sphingobacteriaceae</taxon>
        <taxon>Sphingobacterium</taxon>
    </lineage>
</organism>
<dbReference type="PANTHER" id="PTHR40588">
    <property type="entry name" value="MRNA INTERFERASE TOXIN YAFQ"/>
    <property type="match status" value="1"/>
</dbReference>
<reference evidence="2 3" key="1">
    <citation type="submission" date="2019-03" db="EMBL/GenBank/DDBJ databases">
        <title>Genomic Encyclopedia of Type Strains, Phase IV (KMG-IV): sequencing the most valuable type-strain genomes for metagenomic binning, comparative biology and taxonomic classification.</title>
        <authorList>
            <person name="Goeker M."/>
        </authorList>
    </citation>
    <scope>NUCLEOTIDE SEQUENCE [LARGE SCALE GENOMIC DNA]</scope>
    <source>
        <strain evidence="2 3">DSM 22362</strain>
    </source>
</reference>
<dbReference type="Pfam" id="PF15738">
    <property type="entry name" value="YafQ_toxin"/>
    <property type="match status" value="1"/>
</dbReference>
<sequence>MYQLEQTGKFKKDIKLAKKRGLDMRLLDEVVTQLVEKGSLPPKNKPHKLTGNYKGFWECHILPDWLLIWEQGYEFFLRSSLNCTAITNSSDIVFTSYTSSIAIVTSSLKMGKSSFVTKFISMKISIKLDATLHQLN</sequence>
<proteinExistence type="predicted"/>
<dbReference type="PANTHER" id="PTHR40588:SF1">
    <property type="entry name" value="MRNA INTERFERASE TOXIN YAFQ"/>
    <property type="match status" value="1"/>
</dbReference>
<protein>
    <submittedName>
        <fullName evidence="2">YafQ family addiction module toxin component/addiction module RelE/StbE family toxin</fullName>
    </submittedName>
</protein>
<evidence type="ECO:0000313" key="3">
    <source>
        <dbReference type="Proteomes" id="UP000295197"/>
    </source>
</evidence>
<dbReference type="Gene3D" id="3.30.2310.20">
    <property type="entry name" value="RelE-like"/>
    <property type="match status" value="1"/>
</dbReference>
<evidence type="ECO:0000256" key="1">
    <source>
        <dbReference type="ARBA" id="ARBA00022649"/>
    </source>
</evidence>
<keyword evidence="1" id="KW-1277">Toxin-antitoxin system</keyword>
<dbReference type="GO" id="GO:0006402">
    <property type="term" value="P:mRNA catabolic process"/>
    <property type="evidence" value="ECO:0007669"/>
    <property type="project" value="TreeGrafter"/>
</dbReference>
<dbReference type="RefSeq" id="WP_132778077.1">
    <property type="nucleotide sequence ID" value="NZ_SMBZ01000028.1"/>
</dbReference>
<dbReference type="OrthoDB" id="7030467at2"/>
<dbReference type="Proteomes" id="UP000295197">
    <property type="component" value="Unassembled WGS sequence"/>
</dbReference>
<comment type="caution">
    <text evidence="2">The sequence shown here is derived from an EMBL/GenBank/DDBJ whole genome shotgun (WGS) entry which is preliminary data.</text>
</comment>
<name>A0A4R3VUT0_9SPHI</name>
<dbReference type="AlphaFoldDB" id="A0A4R3VUT0"/>
<dbReference type="InterPro" id="IPR004386">
    <property type="entry name" value="Toxin_YafQ-like"/>
</dbReference>
<dbReference type="GO" id="GO:0004521">
    <property type="term" value="F:RNA endonuclease activity"/>
    <property type="evidence" value="ECO:0007669"/>
    <property type="project" value="TreeGrafter"/>
</dbReference>
<dbReference type="SUPFAM" id="SSF143011">
    <property type="entry name" value="RelE-like"/>
    <property type="match status" value="1"/>
</dbReference>
<dbReference type="InterPro" id="IPR007712">
    <property type="entry name" value="RelE/ParE_toxin"/>
</dbReference>
<dbReference type="GO" id="GO:0006415">
    <property type="term" value="P:translational termination"/>
    <property type="evidence" value="ECO:0007669"/>
    <property type="project" value="TreeGrafter"/>
</dbReference>